<dbReference type="PROSITE" id="PS01156">
    <property type="entry name" value="TONB_DEPENDENT_REC_2"/>
    <property type="match status" value="1"/>
</dbReference>
<comment type="similarity">
    <text evidence="12 13">Belongs to the TonB-dependent receptor family.</text>
</comment>
<organism evidence="16 17">
    <name type="scientific">Capnocytophaga felis</name>
    <dbReference type="NCBI Taxonomy" id="2267611"/>
    <lineage>
        <taxon>Bacteria</taxon>
        <taxon>Pseudomonadati</taxon>
        <taxon>Bacteroidota</taxon>
        <taxon>Flavobacteriia</taxon>
        <taxon>Flavobacteriales</taxon>
        <taxon>Flavobacteriaceae</taxon>
        <taxon>Capnocytophaga</taxon>
    </lineage>
</organism>
<evidence type="ECO:0000259" key="15">
    <source>
        <dbReference type="Pfam" id="PF07715"/>
    </source>
</evidence>
<keyword evidence="2 12" id="KW-0813">Transport</keyword>
<keyword evidence="7" id="KW-0408">Iron</keyword>
<evidence type="ECO:0000256" key="12">
    <source>
        <dbReference type="PROSITE-ProRule" id="PRU01360"/>
    </source>
</evidence>
<accession>A0A5M4BBY3</accession>
<evidence type="ECO:0000256" key="10">
    <source>
        <dbReference type="ARBA" id="ARBA00023136"/>
    </source>
</evidence>
<dbReference type="PROSITE" id="PS52016">
    <property type="entry name" value="TONB_DEPENDENT_REC_3"/>
    <property type="match status" value="1"/>
</dbReference>
<evidence type="ECO:0000256" key="3">
    <source>
        <dbReference type="ARBA" id="ARBA00022452"/>
    </source>
</evidence>
<evidence type="ECO:0000256" key="7">
    <source>
        <dbReference type="ARBA" id="ARBA00023004"/>
    </source>
</evidence>
<dbReference type="InterPro" id="IPR037066">
    <property type="entry name" value="Plug_dom_sf"/>
</dbReference>
<dbReference type="Gene3D" id="2.60.40.1120">
    <property type="entry name" value="Carboxypeptidase-like, regulatory domain"/>
    <property type="match status" value="1"/>
</dbReference>
<evidence type="ECO:0000256" key="2">
    <source>
        <dbReference type="ARBA" id="ARBA00022448"/>
    </source>
</evidence>
<dbReference type="PANTHER" id="PTHR32552">
    <property type="entry name" value="FERRICHROME IRON RECEPTOR-RELATED"/>
    <property type="match status" value="1"/>
</dbReference>
<evidence type="ECO:0000313" key="17">
    <source>
        <dbReference type="Proteomes" id="UP000398217"/>
    </source>
</evidence>
<feature type="domain" description="TonB-dependent receptor-like beta-barrel" evidence="14">
    <location>
        <begin position="261"/>
        <end position="751"/>
    </location>
</feature>
<evidence type="ECO:0000256" key="13">
    <source>
        <dbReference type="RuleBase" id="RU003357"/>
    </source>
</evidence>
<dbReference type="Gene3D" id="2.40.170.20">
    <property type="entry name" value="TonB-dependent receptor, beta-barrel domain"/>
    <property type="match status" value="1"/>
</dbReference>
<evidence type="ECO:0000256" key="4">
    <source>
        <dbReference type="ARBA" id="ARBA00022496"/>
    </source>
</evidence>
<comment type="subcellular location">
    <subcellularLocation>
        <location evidence="1 12">Cell outer membrane</location>
        <topology evidence="1 12">Multi-pass membrane protein</topology>
    </subcellularLocation>
</comment>
<evidence type="ECO:0000256" key="9">
    <source>
        <dbReference type="ARBA" id="ARBA00023077"/>
    </source>
</evidence>
<dbReference type="SUPFAM" id="SSF49464">
    <property type="entry name" value="Carboxypeptidase regulatory domain-like"/>
    <property type="match status" value="1"/>
</dbReference>
<dbReference type="InterPro" id="IPR010917">
    <property type="entry name" value="TonB_rcpt_CS"/>
</dbReference>
<dbReference type="RefSeq" id="WP_227977439.1">
    <property type="nucleotide sequence ID" value="NZ_BLBC01000023.1"/>
</dbReference>
<evidence type="ECO:0000256" key="1">
    <source>
        <dbReference type="ARBA" id="ARBA00004571"/>
    </source>
</evidence>
<evidence type="ECO:0000256" key="8">
    <source>
        <dbReference type="ARBA" id="ARBA00023065"/>
    </source>
</evidence>
<dbReference type="InterPro" id="IPR008969">
    <property type="entry name" value="CarboxyPept-like_regulatory"/>
</dbReference>
<keyword evidence="8" id="KW-0406">Ion transport</keyword>
<dbReference type="Gene3D" id="2.170.130.10">
    <property type="entry name" value="TonB-dependent receptor, plug domain"/>
    <property type="match status" value="1"/>
</dbReference>
<evidence type="ECO:0000256" key="11">
    <source>
        <dbReference type="ARBA" id="ARBA00023237"/>
    </source>
</evidence>
<keyword evidence="3 12" id="KW-1134">Transmembrane beta strand</keyword>
<keyword evidence="4" id="KW-0410">Iron transport</keyword>
<keyword evidence="10 12" id="KW-0472">Membrane</keyword>
<gene>
    <name evidence="16" type="ORF">RCZ01_23930</name>
</gene>
<keyword evidence="11 12" id="KW-0998">Cell outer membrane</keyword>
<dbReference type="Pfam" id="PF13715">
    <property type="entry name" value="CarbopepD_reg_2"/>
    <property type="match status" value="1"/>
</dbReference>
<feature type="domain" description="TonB-dependent receptor plug" evidence="15">
    <location>
        <begin position="126"/>
        <end position="233"/>
    </location>
</feature>
<dbReference type="InterPro" id="IPR000531">
    <property type="entry name" value="Beta-barrel_TonB"/>
</dbReference>
<name>A0A5M4BBY3_9FLAO</name>
<keyword evidence="6" id="KW-0732">Signal</keyword>
<keyword evidence="9 13" id="KW-0798">TonB box</keyword>
<dbReference type="AlphaFoldDB" id="A0A5M4BBY3"/>
<sequence>MLGTATLQAQNFPYKIKGKITDENRNIITDVIVEVKGNGKIRATTNEKGLYNLAVPVPKVTLRIYKMGFVEKTVEVSVSSNENRVTYLDAILFKNDIELQEVVVTDNPSLVTNSKSAIQKNLNRIPGGVILTDLSALKTQRSQTLKDAIGSEPGVIIQEFFGGNDQPRLNIRGSGIQSNPQSRGVALLQDGIPINFADGSYIIGVLEPQASHLVEVYKGSNALQYGSATLGGAINFVTKNGFNASPIAVKLEKGSFEYFNSSLSSGLNVGNKDIFISTSYNQSNGFRTYNSSKRYNALFNMGYRFSDNFEARILANYTNLAFDVAGPITKAQMYADPKQVNGKPTPKNLGPNVLRDKPNRASEIFRIGNKNTLKVGDKASFHSVMYYQYADDVFTFPISGNIRQNFNNDFGGNIVFEHKSNKNHFSIGGSLHYGKTNQTYFINRLGSKSIIFANNDLEAFSKTLYFNEVYSLTSELDLVASLQTSWDLRKITDRKDNPNQRPSFSFQTSKMTMNPSKAIDKQHNFFGLNPKIGLVFSPSKTVQTYANFSRSYEPPTFLELINLSGGSINSSPTKIESSDLSEQTASTIEIGSRGQIGNRLQWNISLYHSWIKGELLTITDLVGISGNTINSPSKTIHQGAEIGFTSHIWNGIVENKDYLQVGATYNFSNFYFKEGLYKDKQIAGIPRHYLIGKMEYKHSLGILLNINTESSLEKTYTNHMNELYQAPFTLINARIGFQRHKWGIFVDARNLANKIYASSYLVRDKIVVPPPMKAQGATIDSFTNYIPGMGRNIVVGFNYNF</sequence>
<proteinExistence type="inferred from homology"/>
<dbReference type="InterPro" id="IPR012910">
    <property type="entry name" value="Plug_dom"/>
</dbReference>
<dbReference type="EMBL" id="BLBC01000023">
    <property type="protein sequence ID" value="GET47091.1"/>
    <property type="molecule type" value="Genomic_DNA"/>
</dbReference>
<keyword evidence="17" id="KW-1185">Reference proteome</keyword>
<dbReference type="Proteomes" id="UP000398217">
    <property type="component" value="Unassembled WGS sequence"/>
</dbReference>
<dbReference type="InterPro" id="IPR036942">
    <property type="entry name" value="Beta-barrel_TonB_sf"/>
</dbReference>
<dbReference type="Pfam" id="PF07715">
    <property type="entry name" value="Plug"/>
    <property type="match status" value="1"/>
</dbReference>
<keyword evidence="5 12" id="KW-0812">Transmembrane</keyword>
<evidence type="ECO:0000256" key="5">
    <source>
        <dbReference type="ARBA" id="ARBA00022692"/>
    </source>
</evidence>
<dbReference type="PANTHER" id="PTHR32552:SF81">
    <property type="entry name" value="TONB-DEPENDENT OUTER MEMBRANE RECEPTOR"/>
    <property type="match status" value="1"/>
</dbReference>
<comment type="caution">
    <text evidence="16">The sequence shown here is derived from an EMBL/GenBank/DDBJ whole genome shotgun (WGS) entry which is preliminary data.</text>
</comment>
<evidence type="ECO:0000259" key="14">
    <source>
        <dbReference type="Pfam" id="PF00593"/>
    </source>
</evidence>
<dbReference type="Pfam" id="PF00593">
    <property type="entry name" value="TonB_dep_Rec_b-barrel"/>
    <property type="match status" value="1"/>
</dbReference>
<evidence type="ECO:0000256" key="6">
    <source>
        <dbReference type="ARBA" id="ARBA00022729"/>
    </source>
</evidence>
<dbReference type="GO" id="GO:0006826">
    <property type="term" value="P:iron ion transport"/>
    <property type="evidence" value="ECO:0007669"/>
    <property type="project" value="UniProtKB-KW"/>
</dbReference>
<reference evidence="17" key="1">
    <citation type="journal article" date="2020" name="Int. J. Syst. Evol. Microbiol.">
        <title>Capnocytophaga felis sp. nov. isolated from the feline oral cavity.</title>
        <authorList>
            <person name="Suzuki M."/>
            <person name="Umeda K."/>
            <person name="Kimura M."/>
            <person name="Imaoka K."/>
            <person name="Morikawa S."/>
            <person name="Maeda K."/>
        </authorList>
    </citation>
    <scope>NUCLEOTIDE SEQUENCE [LARGE SCALE GENOMIC DNA]</scope>
    <source>
        <strain evidence="17">KC07070</strain>
    </source>
</reference>
<dbReference type="GO" id="GO:0009279">
    <property type="term" value="C:cell outer membrane"/>
    <property type="evidence" value="ECO:0007669"/>
    <property type="project" value="UniProtKB-SubCell"/>
</dbReference>
<dbReference type="InterPro" id="IPR039426">
    <property type="entry name" value="TonB-dep_rcpt-like"/>
</dbReference>
<evidence type="ECO:0000313" key="16">
    <source>
        <dbReference type="EMBL" id="GET47091.1"/>
    </source>
</evidence>
<dbReference type="SUPFAM" id="SSF56935">
    <property type="entry name" value="Porins"/>
    <property type="match status" value="1"/>
</dbReference>
<protein>
    <submittedName>
        <fullName evidence="16">Membrane protein</fullName>
    </submittedName>
</protein>